<feature type="compositionally biased region" description="Basic and acidic residues" evidence="1">
    <location>
        <begin position="180"/>
        <end position="211"/>
    </location>
</feature>
<feature type="compositionally biased region" description="Basic and acidic residues" evidence="1">
    <location>
        <begin position="223"/>
        <end position="234"/>
    </location>
</feature>
<feature type="compositionally biased region" description="Basic and acidic residues" evidence="1">
    <location>
        <begin position="268"/>
        <end position="298"/>
    </location>
</feature>
<evidence type="ECO:0000313" key="2">
    <source>
        <dbReference type="EMBL" id="OIQ73320.1"/>
    </source>
</evidence>
<accession>A0A1J5PRA4</accession>
<protein>
    <submittedName>
        <fullName evidence="2">Uncharacterized protein</fullName>
    </submittedName>
</protein>
<comment type="caution">
    <text evidence="2">The sequence shown here is derived from an EMBL/GenBank/DDBJ whole genome shotgun (WGS) entry which is preliminary data.</text>
</comment>
<proteinExistence type="predicted"/>
<sequence length="298" mass="33862">MRGDEIDRIGELRKIAPDVPDFTCGHGNIDRFLHTLDELDQVVERRGVDPGDRLGRDDHPPHGLRRGVDQVLDERDEHGAVREEQWRVEPRDHQAGSAMSCQVPAEVVVARRAVEAHELCPVRVPCLPDERDERQPDRHEDALKHPDEGHTEERRDEQARLARTHPRESDQPTNVHERRRRDDHDRSERAGREVRRDAGEHDHEHEDEQCGHHSRQLRARARLHCDGGARRAPGDGEPSEQPGRGVGDPEGSHLLVAAHRVPVPTGKGTREHPGVRERDQGDACGRDQESHDVTRPQP</sequence>
<gene>
    <name evidence="2" type="ORF">GALL_450430</name>
</gene>
<feature type="compositionally biased region" description="Basic and acidic residues" evidence="1">
    <location>
        <begin position="128"/>
        <end position="170"/>
    </location>
</feature>
<feature type="compositionally biased region" description="Basic residues" evidence="1">
    <location>
        <begin position="212"/>
        <end position="222"/>
    </location>
</feature>
<reference evidence="2" key="1">
    <citation type="submission" date="2016-10" db="EMBL/GenBank/DDBJ databases">
        <title>Sequence of Gallionella enrichment culture.</title>
        <authorList>
            <person name="Poehlein A."/>
            <person name="Muehling M."/>
            <person name="Daniel R."/>
        </authorList>
    </citation>
    <scope>NUCLEOTIDE SEQUENCE</scope>
</reference>
<feature type="region of interest" description="Disordered" evidence="1">
    <location>
        <begin position="47"/>
        <end position="93"/>
    </location>
</feature>
<name>A0A1J5PRA4_9ZZZZ</name>
<dbReference type="AlphaFoldDB" id="A0A1J5PRA4"/>
<feature type="region of interest" description="Disordered" evidence="1">
    <location>
        <begin position="127"/>
        <end position="298"/>
    </location>
</feature>
<dbReference type="EMBL" id="MLJW01002911">
    <property type="protein sequence ID" value="OIQ73320.1"/>
    <property type="molecule type" value="Genomic_DNA"/>
</dbReference>
<evidence type="ECO:0000256" key="1">
    <source>
        <dbReference type="SAM" id="MobiDB-lite"/>
    </source>
</evidence>
<organism evidence="2">
    <name type="scientific">mine drainage metagenome</name>
    <dbReference type="NCBI Taxonomy" id="410659"/>
    <lineage>
        <taxon>unclassified sequences</taxon>
        <taxon>metagenomes</taxon>
        <taxon>ecological metagenomes</taxon>
    </lineage>
</organism>